<comment type="pathway">
    <text evidence="10">Lipid metabolism; phospholipid metabolism.</text>
</comment>
<evidence type="ECO:0000256" key="3">
    <source>
        <dbReference type="ARBA" id="ARBA00022516"/>
    </source>
</evidence>
<dbReference type="PIRSF" id="PIRSF002465">
    <property type="entry name" value="Phsphlp_syn_PlsX"/>
    <property type="match status" value="1"/>
</dbReference>
<evidence type="ECO:0000256" key="6">
    <source>
        <dbReference type="ARBA" id="ARBA00023209"/>
    </source>
</evidence>
<dbReference type="PANTHER" id="PTHR30100">
    <property type="entry name" value="FATTY ACID/PHOSPHOLIPID SYNTHESIS PROTEIN PLSX"/>
    <property type="match status" value="1"/>
</dbReference>
<dbReference type="GO" id="GO:0006633">
    <property type="term" value="P:fatty acid biosynthetic process"/>
    <property type="evidence" value="ECO:0007669"/>
    <property type="project" value="UniProtKB-UniRule"/>
</dbReference>
<dbReference type="Proteomes" id="UP001335720">
    <property type="component" value="Chromosome"/>
</dbReference>
<accession>A0AA48IA66</accession>
<dbReference type="SUPFAM" id="SSF53659">
    <property type="entry name" value="Isocitrate/Isopropylmalate dehydrogenase-like"/>
    <property type="match status" value="1"/>
</dbReference>
<evidence type="ECO:0000256" key="4">
    <source>
        <dbReference type="ARBA" id="ARBA00022679"/>
    </source>
</evidence>
<dbReference type="GO" id="GO:0043811">
    <property type="term" value="F:phosphate:acyl-[acyl carrier protein] acyltransferase activity"/>
    <property type="evidence" value="ECO:0007669"/>
    <property type="project" value="UniProtKB-UniRule"/>
</dbReference>
<evidence type="ECO:0000256" key="8">
    <source>
        <dbReference type="ARBA" id="ARBA00024069"/>
    </source>
</evidence>
<dbReference type="Gene3D" id="3.40.718.10">
    <property type="entry name" value="Isopropylmalate Dehydrogenase"/>
    <property type="match status" value="1"/>
</dbReference>
<sequence length="328" mass="35962">MRIIVDALGGDNAPLEIIKGCLLAQKEYNFEIILVGNEKIIKNSSEKNNLDIKNLDIRNSEGKIDSNDESVEIMKSKGNSSMSVGLNLLKNGDGDAFVSAGNSGALLIGSTFIVKRIKNVKRAAFAPVIPNESGFFMLIDSGANSECRAEFLDQFGILGSVYMEKVMNVKNPRIGLANIGTEVTKGDVLRKESFKLLSENTNINFIGNVEARDIPQNGADVVVTDGFTGNIILKLYEGMTSAIFKKFKNVLTKNVKTKIGSLLILPELERMKKNVDYNEYGGAPIVGISKPIFKAHGSSNAYTIKNALRLASEYVKQNIIYEFFGRFN</sequence>
<evidence type="ECO:0000313" key="11">
    <source>
        <dbReference type="EMBL" id="BED92933.1"/>
    </source>
</evidence>
<evidence type="ECO:0000256" key="10">
    <source>
        <dbReference type="HAMAP-Rule" id="MF_00019"/>
    </source>
</evidence>
<evidence type="ECO:0000256" key="2">
    <source>
        <dbReference type="ARBA" id="ARBA00022490"/>
    </source>
</evidence>
<dbReference type="PANTHER" id="PTHR30100:SF1">
    <property type="entry name" value="PHOSPHATE ACYLTRANSFERASE"/>
    <property type="match status" value="1"/>
</dbReference>
<dbReference type="KEGG" id="ptrh:RsTaC01_0856"/>
<keyword evidence="6 10" id="KW-0594">Phospholipid biosynthesis</keyword>
<dbReference type="HAMAP" id="MF_00019">
    <property type="entry name" value="PlsX"/>
    <property type="match status" value="1"/>
</dbReference>
<comment type="subunit">
    <text evidence="9 10">Homodimer. Probably interacts with PlsY.</text>
</comment>
<evidence type="ECO:0000256" key="5">
    <source>
        <dbReference type="ARBA" id="ARBA00023098"/>
    </source>
</evidence>
<evidence type="ECO:0000256" key="1">
    <source>
        <dbReference type="ARBA" id="ARBA00001232"/>
    </source>
</evidence>
<proteinExistence type="inferred from homology"/>
<comment type="catalytic activity">
    <reaction evidence="1 10">
        <text>a fatty acyl-[ACP] + phosphate = an acyl phosphate + holo-[ACP]</text>
        <dbReference type="Rhea" id="RHEA:42292"/>
        <dbReference type="Rhea" id="RHEA-COMP:9685"/>
        <dbReference type="Rhea" id="RHEA-COMP:14125"/>
        <dbReference type="ChEBI" id="CHEBI:43474"/>
        <dbReference type="ChEBI" id="CHEBI:59918"/>
        <dbReference type="ChEBI" id="CHEBI:64479"/>
        <dbReference type="ChEBI" id="CHEBI:138651"/>
        <dbReference type="EC" id="2.3.1.274"/>
    </reaction>
</comment>
<keyword evidence="2 10" id="KW-0963">Cytoplasm</keyword>
<keyword evidence="3 10" id="KW-0444">Lipid biosynthesis</keyword>
<dbReference type="Pfam" id="PF02504">
    <property type="entry name" value="FA_synthesis"/>
    <property type="match status" value="1"/>
</dbReference>
<organism evidence="11">
    <name type="scientific">Candidatus Paraimprobicoccus trichonymphae</name>
    <dbReference type="NCBI Taxonomy" id="3033793"/>
    <lineage>
        <taxon>Bacteria</taxon>
        <taxon>Bacillati</taxon>
        <taxon>Bacillota</taxon>
        <taxon>Clostridia</taxon>
        <taxon>Candidatus Paraimprobicoccus</taxon>
    </lineage>
</organism>
<comment type="similarity">
    <text evidence="10">Belongs to the PlsX family.</text>
</comment>
<comment type="function">
    <text evidence="10">Catalyzes the reversible formation of acyl-phosphate (acyl-PO(4)) from acyl-[acyl-carrier-protein] (acyl-ACP). This enzyme utilizes acyl-ACP as fatty acyl donor, but not acyl-CoA.</text>
</comment>
<keyword evidence="11" id="KW-0012">Acyltransferase</keyword>
<comment type="subcellular location">
    <subcellularLocation>
        <location evidence="10">Cytoplasm</location>
    </subcellularLocation>
    <text evidence="10">Associated with the membrane possibly through PlsY.</text>
</comment>
<dbReference type="InterPro" id="IPR012281">
    <property type="entry name" value="Phospholipid_synth_PlsX-like"/>
</dbReference>
<evidence type="ECO:0000256" key="9">
    <source>
        <dbReference type="ARBA" id="ARBA00046608"/>
    </source>
</evidence>
<dbReference type="GO" id="GO:0005737">
    <property type="term" value="C:cytoplasm"/>
    <property type="evidence" value="ECO:0007669"/>
    <property type="project" value="UniProtKB-SubCell"/>
</dbReference>
<reference evidence="11" key="1">
    <citation type="journal article" date="2023" name="ISME J.">
        <title>Emergence of putative energy parasites within Clostridia revealed by genome analysis of a novel endosymbiotic clade.</title>
        <authorList>
            <person name="Takahashi K."/>
            <person name="Kuwahara H."/>
            <person name="Horikawa Y."/>
            <person name="Izawa K."/>
            <person name="Kato D."/>
            <person name="Inagaki T."/>
            <person name="Yuki M."/>
            <person name="Ohkuma M."/>
            <person name="Hongoh Y."/>
        </authorList>
    </citation>
    <scope>NUCLEOTIDE SEQUENCE</scope>
    <source>
        <strain evidence="11">RsTa-C01</strain>
    </source>
</reference>
<dbReference type="EC" id="2.3.1.274" evidence="8 10"/>
<dbReference type="InterPro" id="IPR003664">
    <property type="entry name" value="FA_synthesis"/>
</dbReference>
<name>A0AA48IA66_9FIRM</name>
<keyword evidence="7 10" id="KW-1208">Phospholipid metabolism</keyword>
<keyword evidence="4 10" id="KW-0808">Transferase</keyword>
<dbReference type="EMBL" id="AP027925">
    <property type="protein sequence ID" value="BED92933.1"/>
    <property type="molecule type" value="Genomic_DNA"/>
</dbReference>
<dbReference type="AlphaFoldDB" id="A0AA48IA66"/>
<gene>
    <name evidence="10" type="primary">plsX</name>
    <name evidence="11" type="ORF">RsTaC01_0856</name>
</gene>
<dbReference type="GO" id="GO:0008654">
    <property type="term" value="P:phospholipid biosynthetic process"/>
    <property type="evidence" value="ECO:0007669"/>
    <property type="project" value="UniProtKB-KW"/>
</dbReference>
<evidence type="ECO:0000256" key="7">
    <source>
        <dbReference type="ARBA" id="ARBA00023264"/>
    </source>
</evidence>
<protein>
    <recommendedName>
        <fullName evidence="8 10">Phosphate acyltransferase</fullName>
        <ecNumber evidence="8 10">2.3.1.274</ecNumber>
    </recommendedName>
    <alternativeName>
        <fullName evidence="10">Acyl-ACP phosphotransacylase</fullName>
    </alternativeName>
    <alternativeName>
        <fullName evidence="10">Acyl-[acyl-carrier-protein]--phosphate acyltransferase</fullName>
    </alternativeName>
    <alternativeName>
        <fullName evidence="10">Phosphate-acyl-ACP acyltransferase</fullName>
    </alternativeName>
</protein>
<dbReference type="NCBIfam" id="TIGR00182">
    <property type="entry name" value="plsX"/>
    <property type="match status" value="1"/>
</dbReference>
<keyword evidence="5 10" id="KW-0443">Lipid metabolism</keyword>